<gene>
    <name evidence="1" type="ORF">J2Z66_002275</name>
</gene>
<keyword evidence="2" id="KW-1185">Reference proteome</keyword>
<organism evidence="1 2">
    <name type="scientific">Paenibacillus eucommiae</name>
    <dbReference type="NCBI Taxonomy" id="1355755"/>
    <lineage>
        <taxon>Bacteria</taxon>
        <taxon>Bacillati</taxon>
        <taxon>Bacillota</taxon>
        <taxon>Bacilli</taxon>
        <taxon>Bacillales</taxon>
        <taxon>Paenibacillaceae</taxon>
        <taxon>Paenibacillus</taxon>
    </lineage>
</organism>
<comment type="caution">
    <text evidence="1">The sequence shown here is derived from an EMBL/GenBank/DDBJ whole genome shotgun (WGS) entry which is preliminary data.</text>
</comment>
<accession>A0ABS4ISW8</accession>
<evidence type="ECO:0000313" key="1">
    <source>
        <dbReference type="EMBL" id="MBP1990669.1"/>
    </source>
</evidence>
<name>A0ABS4ISW8_9BACL</name>
<reference evidence="1 2" key="1">
    <citation type="submission" date="2021-03" db="EMBL/GenBank/DDBJ databases">
        <title>Genomic Encyclopedia of Type Strains, Phase IV (KMG-IV): sequencing the most valuable type-strain genomes for metagenomic binning, comparative biology and taxonomic classification.</title>
        <authorList>
            <person name="Goeker M."/>
        </authorList>
    </citation>
    <scope>NUCLEOTIDE SEQUENCE [LARGE SCALE GENOMIC DNA]</scope>
    <source>
        <strain evidence="1 2">DSM 26048</strain>
    </source>
</reference>
<dbReference type="EMBL" id="JAGGLB010000006">
    <property type="protein sequence ID" value="MBP1990669.1"/>
    <property type="molecule type" value="Genomic_DNA"/>
</dbReference>
<proteinExistence type="predicted"/>
<evidence type="ECO:0000313" key="2">
    <source>
        <dbReference type="Proteomes" id="UP001519287"/>
    </source>
</evidence>
<protein>
    <submittedName>
        <fullName evidence="1">Uncharacterized protein</fullName>
    </submittedName>
</protein>
<sequence>MTLGGLGGWGAGDAGDAGEEEFARNCYFNDVYTKIKLNSLAKMMLEGKKRPCAFKSS</sequence>
<dbReference type="Proteomes" id="UP001519287">
    <property type="component" value="Unassembled WGS sequence"/>
</dbReference>